<dbReference type="Proteomes" id="UP001157091">
    <property type="component" value="Unassembled WGS sequence"/>
</dbReference>
<protein>
    <submittedName>
        <fullName evidence="4">DNA processing protein DprA</fullName>
    </submittedName>
</protein>
<evidence type="ECO:0000259" key="3">
    <source>
        <dbReference type="Pfam" id="PF02481"/>
    </source>
</evidence>
<proteinExistence type="inferred from homology"/>
<dbReference type="EMBL" id="BSUK01000001">
    <property type="protein sequence ID" value="GMA26493.1"/>
    <property type="molecule type" value="Genomic_DNA"/>
</dbReference>
<organism evidence="4 5">
    <name type="scientific">Luteimicrobium album</name>
    <dbReference type="NCBI Taxonomy" id="1054550"/>
    <lineage>
        <taxon>Bacteria</taxon>
        <taxon>Bacillati</taxon>
        <taxon>Actinomycetota</taxon>
        <taxon>Actinomycetes</taxon>
        <taxon>Micrococcales</taxon>
        <taxon>Luteimicrobium</taxon>
    </lineage>
</organism>
<comment type="caution">
    <text evidence="4">The sequence shown here is derived from an EMBL/GenBank/DDBJ whole genome shotgun (WGS) entry which is preliminary data.</text>
</comment>
<dbReference type="NCBIfam" id="TIGR00732">
    <property type="entry name" value="dprA"/>
    <property type="match status" value="1"/>
</dbReference>
<gene>
    <name evidence="4" type="ORF">GCM10025864_42520</name>
</gene>
<evidence type="ECO:0000256" key="1">
    <source>
        <dbReference type="ARBA" id="ARBA00006525"/>
    </source>
</evidence>
<accession>A0ABQ6I8K6</accession>
<evidence type="ECO:0000313" key="4">
    <source>
        <dbReference type="EMBL" id="GMA26493.1"/>
    </source>
</evidence>
<feature type="region of interest" description="Disordered" evidence="2">
    <location>
        <begin position="327"/>
        <end position="353"/>
    </location>
</feature>
<dbReference type="InterPro" id="IPR057666">
    <property type="entry name" value="DrpA_SLOG"/>
</dbReference>
<dbReference type="PANTHER" id="PTHR43022">
    <property type="entry name" value="PROTEIN SMF"/>
    <property type="match status" value="1"/>
</dbReference>
<evidence type="ECO:0000256" key="2">
    <source>
        <dbReference type="SAM" id="MobiDB-lite"/>
    </source>
</evidence>
<comment type="similarity">
    <text evidence="1">Belongs to the DprA/Smf family.</text>
</comment>
<dbReference type="RefSeq" id="WP_284294762.1">
    <property type="nucleotide sequence ID" value="NZ_BSUK01000001.1"/>
</dbReference>
<feature type="compositionally biased region" description="Gly residues" evidence="2">
    <location>
        <begin position="337"/>
        <end position="346"/>
    </location>
</feature>
<keyword evidence="5" id="KW-1185">Reference proteome</keyword>
<dbReference type="Gene3D" id="3.40.50.450">
    <property type="match status" value="1"/>
</dbReference>
<evidence type="ECO:0000313" key="5">
    <source>
        <dbReference type="Proteomes" id="UP001157091"/>
    </source>
</evidence>
<sequence length="416" mass="42446">MADARASGIVDTADPRAVAAAWSRLAEPADPAAGHVVRALGPATALTWLLDAAAGPDVAERAIRRLHGDRPGLPDELAPARLLRAVSRWAPRTRGLDPRRELRSLELLGGTLLLPDDPRWPRALDDLGVLAPHCLWARGEPDLAGASTRSVALVGARACTEYGRHVAAELAHGLAGRGVAVVSGGAYGIDAAAHRAALAGGGTTVAYLAGGVDRLYPAGNADLLRGVLDAGGAVVSEVPPGSVPSRVRFLLRNRLIAATARATVVVEAAWRSGALSTAARAAELLRPVGAVPGPVTSMASSGCHRLLRDGAAVCVTDVDEVAELALPAGDGLPDEGSGAGARGGTASGRDVPDDLDGVGRRLFDALPLRRAADVASIARTAGLALDETRGALGLLELAGFAVQEGGAWRRAPSGRR</sequence>
<dbReference type="SUPFAM" id="SSF102405">
    <property type="entry name" value="MCP/YpsA-like"/>
    <property type="match status" value="1"/>
</dbReference>
<dbReference type="PANTHER" id="PTHR43022:SF1">
    <property type="entry name" value="PROTEIN SMF"/>
    <property type="match status" value="1"/>
</dbReference>
<feature type="domain" description="Smf/DprA SLOG" evidence="3">
    <location>
        <begin position="112"/>
        <end position="323"/>
    </location>
</feature>
<dbReference type="InterPro" id="IPR003488">
    <property type="entry name" value="DprA"/>
</dbReference>
<name>A0ABQ6I8K6_9MICO</name>
<dbReference type="Pfam" id="PF02481">
    <property type="entry name" value="DNA_processg_A"/>
    <property type="match status" value="1"/>
</dbReference>
<reference evidence="5" key="1">
    <citation type="journal article" date="2019" name="Int. J. Syst. Evol. Microbiol.">
        <title>The Global Catalogue of Microorganisms (GCM) 10K type strain sequencing project: providing services to taxonomists for standard genome sequencing and annotation.</title>
        <authorList>
            <consortium name="The Broad Institute Genomics Platform"/>
            <consortium name="The Broad Institute Genome Sequencing Center for Infectious Disease"/>
            <person name="Wu L."/>
            <person name="Ma J."/>
        </authorList>
    </citation>
    <scope>NUCLEOTIDE SEQUENCE [LARGE SCALE GENOMIC DNA]</scope>
    <source>
        <strain evidence="5">NBRC 106348</strain>
    </source>
</reference>